<evidence type="ECO:0000313" key="8">
    <source>
        <dbReference type="Proteomes" id="UP001168877"/>
    </source>
</evidence>
<dbReference type="InterPro" id="IPR050362">
    <property type="entry name" value="Cation-dep_OMT"/>
</dbReference>
<dbReference type="InterPro" id="IPR057670">
    <property type="entry name" value="SH3_retrovirus"/>
</dbReference>
<evidence type="ECO:0000256" key="2">
    <source>
        <dbReference type="ARBA" id="ARBA00022603"/>
    </source>
</evidence>
<protein>
    <recommendedName>
        <fullName evidence="6">Retroviral polymerase SH3-like domain-containing protein</fullName>
    </recommendedName>
</protein>
<evidence type="ECO:0000256" key="5">
    <source>
        <dbReference type="ARBA" id="ARBA00023453"/>
    </source>
</evidence>
<accession>A0AA39RD78</accession>
<dbReference type="GO" id="GO:0008171">
    <property type="term" value="F:O-methyltransferase activity"/>
    <property type="evidence" value="ECO:0007669"/>
    <property type="project" value="InterPro"/>
</dbReference>
<reference evidence="7" key="1">
    <citation type="journal article" date="2022" name="Plant J.">
        <title>Strategies of tolerance reflected in two North American maple genomes.</title>
        <authorList>
            <person name="McEvoy S.L."/>
            <person name="Sezen U.U."/>
            <person name="Trouern-Trend A."/>
            <person name="McMahon S.M."/>
            <person name="Schaberg P.G."/>
            <person name="Yang J."/>
            <person name="Wegrzyn J.L."/>
            <person name="Swenson N.G."/>
        </authorList>
    </citation>
    <scope>NUCLEOTIDE SEQUENCE</scope>
    <source>
        <strain evidence="7">NS2018</strain>
    </source>
</reference>
<dbReference type="AlphaFoldDB" id="A0AA39RD78"/>
<dbReference type="PANTHER" id="PTHR10509:SF82">
    <property type="entry name" value="CAFFEOYL-COA O-METHYLTRANSFERASE-LIKE"/>
    <property type="match status" value="1"/>
</dbReference>
<dbReference type="Pfam" id="PF01596">
    <property type="entry name" value="Methyltransf_3"/>
    <property type="match status" value="1"/>
</dbReference>
<evidence type="ECO:0000313" key="7">
    <source>
        <dbReference type="EMBL" id="KAK0571056.1"/>
    </source>
</evidence>
<dbReference type="PROSITE" id="PS51682">
    <property type="entry name" value="SAM_OMT_I"/>
    <property type="match status" value="1"/>
</dbReference>
<keyword evidence="2" id="KW-0489">Methyltransferase</keyword>
<reference evidence="7" key="2">
    <citation type="submission" date="2023-06" db="EMBL/GenBank/DDBJ databases">
        <authorList>
            <person name="Swenson N.G."/>
            <person name="Wegrzyn J.L."/>
            <person name="Mcevoy S.L."/>
        </authorList>
    </citation>
    <scope>NUCLEOTIDE SEQUENCE</scope>
    <source>
        <strain evidence="7">NS2018</strain>
        <tissue evidence="7">Leaf</tissue>
    </source>
</reference>
<sequence>MNAYKLLDIETNKVIVSRDVQFHEKIFPLATGSTQSREFQDFFADQVLPMPVFDHVSSSQPISPDPSNVVHTCSTRAAKKPSYLQDYHCALASHSSVEDSSPTSYPLSQFLDYRRLSLPFKAALLSVSSQYEPESYYQAFGHPAWEEAMSAELDALEANKTWSISKELYRYVLETTVYPREPEPLKELRDVTTGHPMSVMGTSLDAGQLMTMLLKLVDTKKTIEVGVFTGYSLLLTALTIPEDGLPVIKRAGVDHKIDFREAEALPVLDQLLKDVGGVVIYDNTLWGGTVAMPEEQTPEIFKSIRQVTLEFNKLLA</sequence>
<gene>
    <name evidence="7" type="ORF">LWI29_010383</name>
</gene>
<comment type="cofactor">
    <cofactor evidence="1">
        <name>a divalent metal cation</name>
        <dbReference type="ChEBI" id="CHEBI:60240"/>
    </cofactor>
</comment>
<dbReference type="Pfam" id="PF25597">
    <property type="entry name" value="SH3_retrovirus"/>
    <property type="match status" value="1"/>
</dbReference>
<dbReference type="EMBL" id="JAUESC010000388">
    <property type="protein sequence ID" value="KAK0571056.1"/>
    <property type="molecule type" value="Genomic_DNA"/>
</dbReference>
<evidence type="ECO:0000259" key="6">
    <source>
        <dbReference type="Pfam" id="PF25597"/>
    </source>
</evidence>
<name>A0AA39RD78_ACESA</name>
<proteinExistence type="inferred from homology"/>
<dbReference type="InterPro" id="IPR029063">
    <property type="entry name" value="SAM-dependent_MTases_sf"/>
</dbReference>
<dbReference type="PANTHER" id="PTHR10509">
    <property type="entry name" value="O-METHYLTRANSFERASE-RELATED"/>
    <property type="match status" value="1"/>
</dbReference>
<dbReference type="GO" id="GO:0032259">
    <property type="term" value="P:methylation"/>
    <property type="evidence" value="ECO:0007669"/>
    <property type="project" value="UniProtKB-KW"/>
</dbReference>
<dbReference type="GO" id="GO:0008757">
    <property type="term" value="F:S-adenosylmethionine-dependent methyltransferase activity"/>
    <property type="evidence" value="ECO:0007669"/>
    <property type="project" value="TreeGrafter"/>
</dbReference>
<evidence type="ECO:0000256" key="4">
    <source>
        <dbReference type="ARBA" id="ARBA00022691"/>
    </source>
</evidence>
<comment type="caution">
    <text evidence="7">The sequence shown here is derived from an EMBL/GenBank/DDBJ whole genome shotgun (WGS) entry which is preliminary data.</text>
</comment>
<keyword evidence="8" id="KW-1185">Reference proteome</keyword>
<feature type="domain" description="Retroviral polymerase SH3-like" evidence="6">
    <location>
        <begin position="2"/>
        <end position="31"/>
    </location>
</feature>
<dbReference type="SUPFAM" id="SSF53335">
    <property type="entry name" value="S-adenosyl-L-methionine-dependent methyltransferases"/>
    <property type="match status" value="1"/>
</dbReference>
<evidence type="ECO:0000256" key="3">
    <source>
        <dbReference type="ARBA" id="ARBA00022679"/>
    </source>
</evidence>
<evidence type="ECO:0000256" key="1">
    <source>
        <dbReference type="ARBA" id="ARBA00001968"/>
    </source>
</evidence>
<comment type="similarity">
    <text evidence="5">Belongs to the class I-like SAM-binding methyltransferase superfamily. Cation-dependent O-methyltransferase family.</text>
</comment>
<dbReference type="InterPro" id="IPR002935">
    <property type="entry name" value="SAM_O-MeTrfase"/>
</dbReference>
<keyword evidence="4" id="KW-0949">S-adenosyl-L-methionine</keyword>
<organism evidence="7 8">
    <name type="scientific">Acer saccharum</name>
    <name type="common">Sugar maple</name>
    <dbReference type="NCBI Taxonomy" id="4024"/>
    <lineage>
        <taxon>Eukaryota</taxon>
        <taxon>Viridiplantae</taxon>
        <taxon>Streptophyta</taxon>
        <taxon>Embryophyta</taxon>
        <taxon>Tracheophyta</taxon>
        <taxon>Spermatophyta</taxon>
        <taxon>Magnoliopsida</taxon>
        <taxon>eudicotyledons</taxon>
        <taxon>Gunneridae</taxon>
        <taxon>Pentapetalae</taxon>
        <taxon>rosids</taxon>
        <taxon>malvids</taxon>
        <taxon>Sapindales</taxon>
        <taxon>Sapindaceae</taxon>
        <taxon>Hippocastanoideae</taxon>
        <taxon>Acereae</taxon>
        <taxon>Acer</taxon>
    </lineage>
</organism>
<keyword evidence="3" id="KW-0808">Transferase</keyword>
<dbReference type="Proteomes" id="UP001168877">
    <property type="component" value="Unassembled WGS sequence"/>
</dbReference>
<dbReference type="Gene3D" id="3.40.50.150">
    <property type="entry name" value="Vaccinia Virus protein VP39"/>
    <property type="match status" value="1"/>
</dbReference>